<evidence type="ECO:0000313" key="3">
    <source>
        <dbReference type="Proteomes" id="UP000229081"/>
    </source>
</evidence>
<gene>
    <name evidence="2" type="ORF">CVN68_04875</name>
</gene>
<dbReference type="GO" id="GO:0016787">
    <property type="term" value="F:hydrolase activity"/>
    <property type="evidence" value="ECO:0007669"/>
    <property type="project" value="UniProtKB-KW"/>
</dbReference>
<dbReference type="Gene3D" id="3.60.15.10">
    <property type="entry name" value="Ribonuclease Z/Hydroxyacylglutathione hydrolase-like"/>
    <property type="match status" value="1"/>
</dbReference>
<dbReference type="RefSeq" id="WP_100281206.1">
    <property type="nucleotide sequence ID" value="NZ_CP024923.1"/>
</dbReference>
<protein>
    <submittedName>
        <fullName evidence="2">MBL fold metallo-hydrolase</fullName>
    </submittedName>
</protein>
<keyword evidence="2" id="KW-0378">Hydrolase</keyword>
<name>A0A2K8MBX6_9SPHN</name>
<reference evidence="2 3" key="1">
    <citation type="submission" date="2017-11" db="EMBL/GenBank/DDBJ databases">
        <title>Complete genome sequence of Sphingomonas sp. Strain Cra20, a psychrotolerant potential plant growth promoting rhizobacteria.</title>
        <authorList>
            <person name="Luo Y."/>
        </authorList>
    </citation>
    <scope>NUCLEOTIDE SEQUENCE [LARGE SCALE GENOMIC DNA]</scope>
    <source>
        <strain evidence="2 3">Cra20</strain>
    </source>
</reference>
<dbReference type="KEGG" id="sphc:CVN68_04875"/>
<evidence type="ECO:0000259" key="1">
    <source>
        <dbReference type="SMART" id="SM00849"/>
    </source>
</evidence>
<sequence length="255" mass="28053">MKIRILGSGTSSGVPRIGNDWGACDPTDPRNRRTRASVLVTTQTTTILIDTSPDMRAQLLAANVADVDAVIWTHDHADHTHGIDDLRQLMHNRGGEPVRGLARPFTLEQLQHKFHYAFFGRALYRPTIAIEPLPDSLIIGDIRITVADQPHGGITSAGLRFDSNVKSIGYATDFHEMTSIMRALYADLDVWVVDALRRAPHPTHPNLAQVLGWVGELQPRRAALVHMDQSMDYMGLAAELPAGVEPGFDGLEMLA</sequence>
<keyword evidence="3" id="KW-1185">Reference proteome</keyword>
<dbReference type="PANTHER" id="PTHR42663">
    <property type="entry name" value="HYDROLASE C777.06C-RELATED-RELATED"/>
    <property type="match status" value="1"/>
</dbReference>
<feature type="domain" description="Metallo-beta-lactamase" evidence="1">
    <location>
        <begin position="34"/>
        <end position="204"/>
    </location>
</feature>
<organism evidence="2 3">
    <name type="scientific">Sphingomonas psychrotolerans</name>
    <dbReference type="NCBI Taxonomy" id="1327635"/>
    <lineage>
        <taxon>Bacteria</taxon>
        <taxon>Pseudomonadati</taxon>
        <taxon>Pseudomonadota</taxon>
        <taxon>Alphaproteobacteria</taxon>
        <taxon>Sphingomonadales</taxon>
        <taxon>Sphingomonadaceae</taxon>
        <taxon>Sphingomonas</taxon>
    </lineage>
</organism>
<dbReference type="SMART" id="SM00849">
    <property type="entry name" value="Lactamase_B"/>
    <property type="match status" value="1"/>
</dbReference>
<evidence type="ECO:0000313" key="2">
    <source>
        <dbReference type="EMBL" id="ATY31395.1"/>
    </source>
</evidence>
<accession>A0A2K8MBX6</accession>
<dbReference type="OrthoDB" id="9781189at2"/>
<dbReference type="EMBL" id="CP024923">
    <property type="protein sequence ID" value="ATY31395.1"/>
    <property type="molecule type" value="Genomic_DNA"/>
</dbReference>
<dbReference type="SUPFAM" id="SSF56281">
    <property type="entry name" value="Metallo-hydrolase/oxidoreductase"/>
    <property type="match status" value="1"/>
</dbReference>
<proteinExistence type="predicted"/>
<dbReference type="CDD" id="cd16279">
    <property type="entry name" value="metallo-hydrolase-like_MBL-fold"/>
    <property type="match status" value="1"/>
</dbReference>
<dbReference type="InterPro" id="IPR001279">
    <property type="entry name" value="Metallo-B-lactamas"/>
</dbReference>
<dbReference type="PANTHER" id="PTHR42663:SF6">
    <property type="entry name" value="HYDROLASE C777.06C-RELATED"/>
    <property type="match status" value="1"/>
</dbReference>
<dbReference type="Pfam" id="PF12706">
    <property type="entry name" value="Lactamase_B_2"/>
    <property type="match status" value="1"/>
</dbReference>
<dbReference type="AlphaFoldDB" id="A0A2K8MBX6"/>
<dbReference type="InterPro" id="IPR036866">
    <property type="entry name" value="RibonucZ/Hydroxyglut_hydro"/>
</dbReference>
<dbReference type="Proteomes" id="UP000229081">
    <property type="component" value="Chromosome"/>
</dbReference>